<protein>
    <submittedName>
        <fullName evidence="2">Uncharacterized protein</fullName>
    </submittedName>
</protein>
<evidence type="ECO:0000313" key="2">
    <source>
        <dbReference type="EMBL" id="CAL8138418.1"/>
    </source>
</evidence>
<sequence>MSSATVPPPKEASVSTVVKQNASHPGDHQLAEPSVSPPQDGDPQWRSAVIREYSSYMEAKHITFSKAVTEEIAVKDYIIKDQLET</sequence>
<reference evidence="2 3" key="1">
    <citation type="submission" date="2024-08" db="EMBL/GenBank/DDBJ databases">
        <authorList>
            <person name="Cucini C."/>
            <person name="Frati F."/>
        </authorList>
    </citation>
    <scope>NUCLEOTIDE SEQUENCE [LARGE SCALE GENOMIC DNA]</scope>
</reference>
<feature type="compositionally biased region" description="Polar residues" evidence="1">
    <location>
        <begin position="13"/>
        <end position="23"/>
    </location>
</feature>
<name>A0ABP1RY22_9HEXA</name>
<evidence type="ECO:0000313" key="3">
    <source>
        <dbReference type="Proteomes" id="UP001642540"/>
    </source>
</evidence>
<dbReference type="EMBL" id="CAXLJM020000123">
    <property type="protein sequence ID" value="CAL8138418.1"/>
    <property type="molecule type" value="Genomic_DNA"/>
</dbReference>
<comment type="caution">
    <text evidence="2">The sequence shown here is derived from an EMBL/GenBank/DDBJ whole genome shotgun (WGS) entry which is preliminary data.</text>
</comment>
<accession>A0ABP1RY22</accession>
<feature type="region of interest" description="Disordered" evidence="1">
    <location>
        <begin position="1"/>
        <end position="44"/>
    </location>
</feature>
<dbReference type="Proteomes" id="UP001642540">
    <property type="component" value="Unassembled WGS sequence"/>
</dbReference>
<gene>
    <name evidence="2" type="ORF">ODALV1_LOCUS27361</name>
</gene>
<keyword evidence="3" id="KW-1185">Reference proteome</keyword>
<evidence type="ECO:0000256" key="1">
    <source>
        <dbReference type="SAM" id="MobiDB-lite"/>
    </source>
</evidence>
<feature type="compositionally biased region" description="Pro residues" evidence="1">
    <location>
        <begin position="1"/>
        <end position="10"/>
    </location>
</feature>
<proteinExistence type="predicted"/>
<organism evidence="2 3">
    <name type="scientific">Orchesella dallaii</name>
    <dbReference type="NCBI Taxonomy" id="48710"/>
    <lineage>
        <taxon>Eukaryota</taxon>
        <taxon>Metazoa</taxon>
        <taxon>Ecdysozoa</taxon>
        <taxon>Arthropoda</taxon>
        <taxon>Hexapoda</taxon>
        <taxon>Collembola</taxon>
        <taxon>Entomobryomorpha</taxon>
        <taxon>Entomobryoidea</taxon>
        <taxon>Orchesellidae</taxon>
        <taxon>Orchesellinae</taxon>
        <taxon>Orchesella</taxon>
    </lineage>
</organism>